<gene>
    <name evidence="1" type="ORF">SSLN_LOCUS56</name>
</gene>
<organism evidence="3">
    <name type="scientific">Schistocephalus solidus</name>
    <name type="common">Tapeworm</name>
    <dbReference type="NCBI Taxonomy" id="70667"/>
    <lineage>
        <taxon>Eukaryota</taxon>
        <taxon>Metazoa</taxon>
        <taxon>Spiralia</taxon>
        <taxon>Lophotrochozoa</taxon>
        <taxon>Platyhelminthes</taxon>
        <taxon>Cestoda</taxon>
        <taxon>Eucestoda</taxon>
        <taxon>Diphyllobothriidea</taxon>
        <taxon>Diphyllobothriidae</taxon>
        <taxon>Schistocephalus</taxon>
    </lineage>
</organism>
<accession>A0A183S758</accession>
<protein>
    <submittedName>
        <fullName evidence="1 3">Uncharacterized protein</fullName>
    </submittedName>
</protein>
<sequence length="156" mass="16739">MADKYIDLKQILQPQLKLMDALTTKLSNSSMGQSSAAGGSQSLNAADHRKFVDILLNGHAVCPQLDTAPDITLISERLWQSLGSPTKQQTSQSATSTCGGLVRLMGQLQCCVSFGGTIINAICYVTKSNLNLLGLDWIEQLGLFDMPLSVVVPKCP</sequence>
<dbReference type="Gene3D" id="2.40.70.10">
    <property type="entry name" value="Acid Proteases"/>
    <property type="match status" value="1"/>
</dbReference>
<reference evidence="3" key="1">
    <citation type="submission" date="2016-06" db="UniProtKB">
        <authorList>
            <consortium name="WormBaseParasite"/>
        </authorList>
    </citation>
    <scope>IDENTIFICATION</scope>
</reference>
<keyword evidence="2" id="KW-1185">Reference proteome</keyword>
<dbReference type="InterPro" id="IPR021109">
    <property type="entry name" value="Peptidase_aspartic_dom_sf"/>
</dbReference>
<dbReference type="PANTHER" id="PTHR36943">
    <property type="entry name" value="CCHC-TYPE DOMAIN-CONTAINING PROTEIN"/>
    <property type="match status" value="1"/>
</dbReference>
<evidence type="ECO:0000313" key="3">
    <source>
        <dbReference type="WBParaSite" id="SSLN_0000005801-mRNA-1"/>
    </source>
</evidence>
<evidence type="ECO:0000313" key="2">
    <source>
        <dbReference type="Proteomes" id="UP000275846"/>
    </source>
</evidence>
<dbReference type="PANTHER" id="PTHR36943:SF1">
    <property type="entry name" value="CCHC-TYPE DOMAIN-CONTAINING PROTEIN"/>
    <property type="match status" value="1"/>
</dbReference>
<dbReference type="OrthoDB" id="6284779at2759"/>
<dbReference type="EMBL" id="UYSU01000027">
    <property type="protein sequence ID" value="VDL81062.1"/>
    <property type="molecule type" value="Genomic_DNA"/>
</dbReference>
<name>A0A183S758_SCHSO</name>
<dbReference type="Proteomes" id="UP000275846">
    <property type="component" value="Unassembled WGS sequence"/>
</dbReference>
<reference evidence="1 2" key="2">
    <citation type="submission" date="2018-11" db="EMBL/GenBank/DDBJ databases">
        <authorList>
            <consortium name="Pathogen Informatics"/>
        </authorList>
    </citation>
    <scope>NUCLEOTIDE SEQUENCE [LARGE SCALE GENOMIC DNA]</scope>
    <source>
        <strain evidence="1 2">NST_G2</strain>
    </source>
</reference>
<dbReference type="WBParaSite" id="SSLN_0000005801-mRNA-1">
    <property type="protein sequence ID" value="SSLN_0000005801-mRNA-1"/>
    <property type="gene ID" value="SSLN_0000005801"/>
</dbReference>
<dbReference type="SUPFAM" id="SSF50630">
    <property type="entry name" value="Acid proteases"/>
    <property type="match status" value="1"/>
</dbReference>
<proteinExistence type="predicted"/>
<evidence type="ECO:0000313" key="1">
    <source>
        <dbReference type="EMBL" id="VDL81062.1"/>
    </source>
</evidence>
<dbReference type="AlphaFoldDB" id="A0A183S758"/>